<gene>
    <name evidence="2" type="ORF">ENL47_06110</name>
</gene>
<keyword evidence="1" id="KW-0472">Membrane</keyword>
<reference evidence="2" key="1">
    <citation type="journal article" date="2020" name="mSystems">
        <title>Genome- and Community-Level Interaction Insights into Carbon Utilization and Element Cycling Functions of Hydrothermarchaeota in Hydrothermal Sediment.</title>
        <authorList>
            <person name="Zhou Z."/>
            <person name="Liu Y."/>
            <person name="Xu W."/>
            <person name="Pan J."/>
            <person name="Luo Z.H."/>
            <person name="Li M."/>
        </authorList>
    </citation>
    <scope>NUCLEOTIDE SEQUENCE [LARGE SCALE GENOMIC DNA]</scope>
    <source>
        <strain evidence="2">SpSt-1</strain>
    </source>
</reference>
<comment type="caution">
    <text evidence="2">The sequence shown here is derived from an EMBL/GenBank/DDBJ whole genome shotgun (WGS) entry which is preliminary data.</text>
</comment>
<accession>A0A7C5Z5I0</accession>
<name>A0A7C5Z5I0_9CREN</name>
<sequence>MVTIIFILSVSILIPILMSQEIENTVHIEQVIIQNIFTENSNGIIILVINKPQDLKEYHIDIRSISIKEFKSNYTFSFRRTTLIEEKDKVYELIIINITRIESSYPKSGELICEPLILNISIRVEEVTSDQKIVLLTICSTKFSEILYNINKNIEEINKSISKIIENTDTRAKEQQLLKQINLVLSNITYVKTLLINNFNDLKADVDSQKYLILLSLVISLVSTVLIILILLLFRKSQKELLVFGL</sequence>
<keyword evidence="1" id="KW-1133">Transmembrane helix</keyword>
<organism evidence="2">
    <name type="scientific">Ignisphaera aggregans</name>
    <dbReference type="NCBI Taxonomy" id="334771"/>
    <lineage>
        <taxon>Archaea</taxon>
        <taxon>Thermoproteota</taxon>
        <taxon>Thermoprotei</taxon>
        <taxon>Desulfurococcales</taxon>
        <taxon>Desulfurococcaceae</taxon>
        <taxon>Ignisphaera</taxon>
    </lineage>
</organism>
<protein>
    <submittedName>
        <fullName evidence="2">Uncharacterized protein</fullName>
    </submittedName>
</protein>
<proteinExistence type="predicted"/>
<feature type="transmembrane region" description="Helical" evidence="1">
    <location>
        <begin position="211"/>
        <end position="234"/>
    </location>
</feature>
<evidence type="ECO:0000256" key="1">
    <source>
        <dbReference type="SAM" id="Phobius"/>
    </source>
</evidence>
<evidence type="ECO:0000313" key="2">
    <source>
        <dbReference type="EMBL" id="HHR96376.1"/>
    </source>
</evidence>
<dbReference type="EMBL" id="DRUB01000117">
    <property type="protein sequence ID" value="HHR96376.1"/>
    <property type="molecule type" value="Genomic_DNA"/>
</dbReference>
<keyword evidence="1" id="KW-0812">Transmembrane</keyword>
<dbReference type="AlphaFoldDB" id="A0A7C5Z5I0"/>